<comment type="caution">
    <text evidence="1">The sequence shown here is derived from an EMBL/GenBank/DDBJ whole genome shotgun (WGS) entry which is preliminary data.</text>
</comment>
<sequence>MFAVGISCFERISLTNVLSEDEVDFEIQGMLNKNYISSNITSLFSYEQEWNDITNFWSETITNDSLILVISIRSNNHISLVGITFSSHFINQRKSSFLNDSLSFFETTINITDFLIVEKLPFNLDILINFGFINQSLPTSLVISPSNALIGYFIDFKCRKISS</sequence>
<evidence type="ECO:0000313" key="1">
    <source>
        <dbReference type="EMBL" id="GAH36952.1"/>
    </source>
</evidence>
<name>X1EWN3_9ZZZZ</name>
<gene>
    <name evidence="1" type="ORF">S03H2_22452</name>
</gene>
<dbReference type="AlphaFoldDB" id="X1EWN3"/>
<dbReference type="EMBL" id="BARU01012093">
    <property type="protein sequence ID" value="GAH36952.1"/>
    <property type="molecule type" value="Genomic_DNA"/>
</dbReference>
<accession>X1EWN3</accession>
<reference evidence="1" key="1">
    <citation type="journal article" date="2014" name="Front. Microbiol.">
        <title>High frequency of phylogenetically diverse reductive dehalogenase-homologous genes in deep subseafloor sedimentary metagenomes.</title>
        <authorList>
            <person name="Kawai M."/>
            <person name="Futagami T."/>
            <person name="Toyoda A."/>
            <person name="Takaki Y."/>
            <person name="Nishi S."/>
            <person name="Hori S."/>
            <person name="Arai W."/>
            <person name="Tsubouchi T."/>
            <person name="Morono Y."/>
            <person name="Uchiyama I."/>
            <person name="Ito T."/>
            <person name="Fujiyama A."/>
            <person name="Inagaki F."/>
            <person name="Takami H."/>
        </authorList>
    </citation>
    <scope>NUCLEOTIDE SEQUENCE</scope>
    <source>
        <strain evidence="1">Expedition CK06-06</strain>
    </source>
</reference>
<proteinExistence type="predicted"/>
<organism evidence="1">
    <name type="scientific">marine sediment metagenome</name>
    <dbReference type="NCBI Taxonomy" id="412755"/>
    <lineage>
        <taxon>unclassified sequences</taxon>
        <taxon>metagenomes</taxon>
        <taxon>ecological metagenomes</taxon>
    </lineage>
</organism>
<protein>
    <submittedName>
        <fullName evidence="1">Uncharacterized protein</fullName>
    </submittedName>
</protein>
<feature type="non-terminal residue" evidence="1">
    <location>
        <position position="163"/>
    </location>
</feature>